<dbReference type="CDD" id="cd00082">
    <property type="entry name" value="HisKA"/>
    <property type="match status" value="1"/>
</dbReference>
<feature type="domain" description="PAC" evidence="8">
    <location>
        <begin position="118"/>
        <end position="170"/>
    </location>
</feature>
<dbReference type="Proteomes" id="UP000295807">
    <property type="component" value="Unassembled WGS sequence"/>
</dbReference>
<accession>A0A4R3KRF3</accession>
<dbReference type="InterPro" id="IPR000700">
    <property type="entry name" value="PAS-assoc_C"/>
</dbReference>
<sequence length="417" mass="47745">MSAFQHMAAYYKTGNNNKNGEGEPGDSLENFAVNEVNKNIRQLEAHYFQMIEEIEDYAIIMLDKNGIVLNWNKGAQRIKGFTKEEIIGKSFENFYPPEDRKKGLPQKLMKQAEKEGKAVTEGWRLRNPGERFWGSIVITALHDRQGNVIGFSKVTRDLTEKKLADDKLKEYSKMLEFQNSELEEFAYATSHDMKEPLRKVHLYNTYILENQSNTLDKKSREFLDRSIDAVKRMMMLIDNILAYSKATSRIENLSKVDLNEIVKEVICSTKDEQQGGNISFDTSKLPVIEAIPFQCKQLFNNLISNSQKYRNPDRQSVITITHQVVKGQEIKNRKAEGKKPYYMISVSDNGIGFEPAYNEKVFEVFQRLNNFSEAKGSGIGLAICKKIMQNHQGFITASGRPGEGACFNLYFPVIPLR</sequence>
<dbReference type="InterPro" id="IPR000014">
    <property type="entry name" value="PAS"/>
</dbReference>
<dbReference type="PROSITE" id="PS50109">
    <property type="entry name" value="HIS_KIN"/>
    <property type="match status" value="1"/>
</dbReference>
<evidence type="ECO:0000256" key="1">
    <source>
        <dbReference type="ARBA" id="ARBA00000085"/>
    </source>
</evidence>
<dbReference type="CDD" id="cd00130">
    <property type="entry name" value="PAS"/>
    <property type="match status" value="1"/>
</dbReference>
<name>A0A4R3KRF3_9SPHI</name>
<comment type="caution">
    <text evidence="9">The sequence shown here is derived from an EMBL/GenBank/DDBJ whole genome shotgun (WGS) entry which is preliminary data.</text>
</comment>
<dbReference type="Gene3D" id="3.30.450.20">
    <property type="entry name" value="PAS domain"/>
    <property type="match status" value="1"/>
</dbReference>
<dbReference type="InterPro" id="IPR036890">
    <property type="entry name" value="HATPase_C_sf"/>
</dbReference>
<organism evidence="9 10">
    <name type="scientific">Anseongella ginsenosidimutans</name>
    <dbReference type="NCBI Taxonomy" id="496056"/>
    <lineage>
        <taxon>Bacteria</taxon>
        <taxon>Pseudomonadati</taxon>
        <taxon>Bacteroidota</taxon>
        <taxon>Sphingobacteriia</taxon>
        <taxon>Sphingobacteriales</taxon>
        <taxon>Sphingobacteriaceae</taxon>
        <taxon>Anseongella</taxon>
    </lineage>
</organism>
<keyword evidence="10" id="KW-1185">Reference proteome</keyword>
<dbReference type="InterPro" id="IPR036097">
    <property type="entry name" value="HisK_dim/P_sf"/>
</dbReference>
<dbReference type="PANTHER" id="PTHR43304:SF1">
    <property type="entry name" value="PAC DOMAIN-CONTAINING PROTEIN"/>
    <property type="match status" value="1"/>
</dbReference>
<dbReference type="SUPFAM" id="SSF55874">
    <property type="entry name" value="ATPase domain of HSP90 chaperone/DNA topoisomerase II/histidine kinase"/>
    <property type="match status" value="1"/>
</dbReference>
<dbReference type="PRINTS" id="PR00344">
    <property type="entry name" value="BCTRLSENSOR"/>
</dbReference>
<evidence type="ECO:0000259" key="8">
    <source>
        <dbReference type="PROSITE" id="PS50113"/>
    </source>
</evidence>
<comment type="catalytic activity">
    <reaction evidence="1">
        <text>ATP + protein L-histidine = ADP + protein N-phospho-L-histidine.</text>
        <dbReference type="EC" id="2.7.13.3"/>
    </reaction>
</comment>
<reference evidence="9 10" key="1">
    <citation type="submission" date="2019-03" db="EMBL/GenBank/DDBJ databases">
        <title>Genomic Encyclopedia of Type Strains, Phase IV (KMG-IV): sequencing the most valuable type-strain genomes for metagenomic binning, comparative biology and taxonomic classification.</title>
        <authorList>
            <person name="Goeker M."/>
        </authorList>
    </citation>
    <scope>NUCLEOTIDE SEQUENCE [LARGE SCALE GENOMIC DNA]</scope>
    <source>
        <strain evidence="9 10">DSM 21100</strain>
    </source>
</reference>
<dbReference type="Gene3D" id="1.10.287.130">
    <property type="match status" value="1"/>
</dbReference>
<dbReference type="GO" id="GO:0000155">
    <property type="term" value="F:phosphorelay sensor kinase activity"/>
    <property type="evidence" value="ECO:0007669"/>
    <property type="project" value="InterPro"/>
</dbReference>
<gene>
    <name evidence="9" type="ORF">EDD80_105125</name>
</gene>
<dbReference type="AlphaFoldDB" id="A0A4R3KRF3"/>
<dbReference type="EC" id="2.7.13.3" evidence="2"/>
<keyword evidence="3" id="KW-0597">Phosphoprotein</keyword>
<dbReference type="Pfam" id="PF00512">
    <property type="entry name" value="HisKA"/>
    <property type="match status" value="1"/>
</dbReference>
<evidence type="ECO:0000256" key="2">
    <source>
        <dbReference type="ARBA" id="ARBA00012438"/>
    </source>
</evidence>
<dbReference type="PANTHER" id="PTHR43304">
    <property type="entry name" value="PHYTOCHROME-LIKE PROTEIN CPH1"/>
    <property type="match status" value="1"/>
</dbReference>
<dbReference type="InterPro" id="IPR005467">
    <property type="entry name" value="His_kinase_dom"/>
</dbReference>
<feature type="domain" description="Histidine kinase" evidence="6">
    <location>
        <begin position="188"/>
        <end position="415"/>
    </location>
</feature>
<evidence type="ECO:0000259" key="7">
    <source>
        <dbReference type="PROSITE" id="PS50112"/>
    </source>
</evidence>
<dbReference type="Gene3D" id="3.30.565.10">
    <property type="entry name" value="Histidine kinase-like ATPase, C-terminal domain"/>
    <property type="match status" value="1"/>
</dbReference>
<dbReference type="SUPFAM" id="SSF55785">
    <property type="entry name" value="PYP-like sensor domain (PAS domain)"/>
    <property type="match status" value="1"/>
</dbReference>
<proteinExistence type="predicted"/>
<dbReference type="InterPro" id="IPR052162">
    <property type="entry name" value="Sensor_kinase/Photoreceptor"/>
</dbReference>
<dbReference type="InterPro" id="IPR003661">
    <property type="entry name" value="HisK_dim/P_dom"/>
</dbReference>
<evidence type="ECO:0000256" key="4">
    <source>
        <dbReference type="ARBA" id="ARBA00022679"/>
    </source>
</evidence>
<feature type="domain" description="PAS" evidence="7">
    <location>
        <begin position="43"/>
        <end position="116"/>
    </location>
</feature>
<keyword evidence="4" id="KW-0808">Transferase</keyword>
<evidence type="ECO:0000256" key="3">
    <source>
        <dbReference type="ARBA" id="ARBA00022553"/>
    </source>
</evidence>
<evidence type="ECO:0000259" key="6">
    <source>
        <dbReference type="PROSITE" id="PS50109"/>
    </source>
</evidence>
<dbReference type="SUPFAM" id="SSF47384">
    <property type="entry name" value="Homodimeric domain of signal transducing histidine kinase"/>
    <property type="match status" value="1"/>
</dbReference>
<dbReference type="InterPro" id="IPR035965">
    <property type="entry name" value="PAS-like_dom_sf"/>
</dbReference>
<dbReference type="SMART" id="SM00387">
    <property type="entry name" value="HATPase_c"/>
    <property type="match status" value="1"/>
</dbReference>
<dbReference type="SMART" id="SM00388">
    <property type="entry name" value="HisKA"/>
    <property type="match status" value="1"/>
</dbReference>
<evidence type="ECO:0000256" key="5">
    <source>
        <dbReference type="ARBA" id="ARBA00022777"/>
    </source>
</evidence>
<dbReference type="SMART" id="SM00091">
    <property type="entry name" value="PAS"/>
    <property type="match status" value="1"/>
</dbReference>
<keyword evidence="5" id="KW-0418">Kinase</keyword>
<dbReference type="PROSITE" id="PS50113">
    <property type="entry name" value="PAC"/>
    <property type="match status" value="1"/>
</dbReference>
<dbReference type="EMBL" id="SMAD01000005">
    <property type="protein sequence ID" value="TCS87311.1"/>
    <property type="molecule type" value="Genomic_DNA"/>
</dbReference>
<dbReference type="InterPro" id="IPR004358">
    <property type="entry name" value="Sig_transdc_His_kin-like_C"/>
</dbReference>
<dbReference type="Pfam" id="PF02518">
    <property type="entry name" value="HATPase_c"/>
    <property type="match status" value="1"/>
</dbReference>
<protein>
    <recommendedName>
        <fullName evidence="2">histidine kinase</fullName>
        <ecNumber evidence="2">2.7.13.3</ecNumber>
    </recommendedName>
</protein>
<dbReference type="PROSITE" id="PS50112">
    <property type="entry name" value="PAS"/>
    <property type="match status" value="1"/>
</dbReference>
<dbReference type="NCBIfam" id="TIGR00229">
    <property type="entry name" value="sensory_box"/>
    <property type="match status" value="1"/>
</dbReference>
<dbReference type="Pfam" id="PF13426">
    <property type="entry name" value="PAS_9"/>
    <property type="match status" value="1"/>
</dbReference>
<evidence type="ECO:0000313" key="10">
    <source>
        <dbReference type="Proteomes" id="UP000295807"/>
    </source>
</evidence>
<dbReference type="InterPro" id="IPR003594">
    <property type="entry name" value="HATPase_dom"/>
</dbReference>
<evidence type="ECO:0000313" key="9">
    <source>
        <dbReference type="EMBL" id="TCS87311.1"/>
    </source>
</evidence>